<comment type="caution">
    <text evidence="2">The sequence shown here is derived from an EMBL/GenBank/DDBJ whole genome shotgun (WGS) entry which is preliminary data.</text>
</comment>
<accession>A0AAN6J052</accession>
<evidence type="ECO:0000256" key="1">
    <source>
        <dbReference type="SAM" id="MobiDB-lite"/>
    </source>
</evidence>
<feature type="compositionally biased region" description="Polar residues" evidence="1">
    <location>
        <begin position="25"/>
        <end position="35"/>
    </location>
</feature>
<evidence type="ECO:0000313" key="3">
    <source>
        <dbReference type="Proteomes" id="UP001168146"/>
    </source>
</evidence>
<dbReference type="EMBL" id="JASUXU010000150">
    <property type="protein sequence ID" value="KAK0303345.1"/>
    <property type="molecule type" value="Genomic_DNA"/>
</dbReference>
<dbReference type="Proteomes" id="UP001168146">
    <property type="component" value="Unassembled WGS sequence"/>
</dbReference>
<gene>
    <name evidence="2" type="ORF">LTR82_017568</name>
</gene>
<evidence type="ECO:0000313" key="2">
    <source>
        <dbReference type="EMBL" id="KAK0303345.1"/>
    </source>
</evidence>
<dbReference type="AlphaFoldDB" id="A0AAN6J052"/>
<sequence length="112" mass="12139">MQEEYELRIRNLQDEVKVLKGHVAESQQGSYSSEAGRSYHHGAGGGGGKGQGRAGVVQKVATVDFGWGGVGEAGEGCMNRRCERVRDNRVWTGMNEKQFEGPPLLLAGSVYQ</sequence>
<feature type="region of interest" description="Disordered" evidence="1">
    <location>
        <begin position="23"/>
        <end position="53"/>
    </location>
</feature>
<feature type="compositionally biased region" description="Gly residues" evidence="1">
    <location>
        <begin position="42"/>
        <end position="53"/>
    </location>
</feature>
<organism evidence="2 3">
    <name type="scientific">Friedmanniomyces endolithicus</name>
    <dbReference type="NCBI Taxonomy" id="329885"/>
    <lineage>
        <taxon>Eukaryota</taxon>
        <taxon>Fungi</taxon>
        <taxon>Dikarya</taxon>
        <taxon>Ascomycota</taxon>
        <taxon>Pezizomycotina</taxon>
        <taxon>Dothideomycetes</taxon>
        <taxon>Dothideomycetidae</taxon>
        <taxon>Mycosphaerellales</taxon>
        <taxon>Teratosphaeriaceae</taxon>
        <taxon>Friedmanniomyces</taxon>
    </lineage>
</organism>
<reference evidence="2" key="1">
    <citation type="submission" date="2021-12" db="EMBL/GenBank/DDBJ databases">
        <title>Black yeast isolated from Biological Soil Crust.</title>
        <authorList>
            <person name="Kurbessoian T."/>
        </authorList>
    </citation>
    <scope>NUCLEOTIDE SEQUENCE</scope>
    <source>
        <strain evidence="2">CCFEE 5208</strain>
    </source>
</reference>
<protein>
    <submittedName>
        <fullName evidence="2">Uncharacterized protein</fullName>
    </submittedName>
</protein>
<name>A0AAN6J052_9PEZI</name>
<proteinExistence type="predicted"/>